<accession>E9M5J1</accession>
<evidence type="ECO:0000313" key="2">
    <source>
        <dbReference type="EMBL" id="ADW24349.1"/>
    </source>
</evidence>
<evidence type="ECO:0000313" key="5">
    <source>
        <dbReference type="Proteomes" id="UP000164320"/>
    </source>
</evidence>
<sequence>MADVINIYPDEQREDPDNPENGSTIWKISRVKGGCSNLLKHVCAGACVISILGVLGLSARMLYLSNHESSDPVSNCNLSLSVEEESATGPISSRLKDSPIKTAMEKLLKINLTKFSDFLEVLDKEELYQPVATKSPTVEEYRAERIILKTKYTREDELKYRIKTTTSPPPELPVWEDRARYTLVEWTGWYDDDGQRWVMHQGKKVLYNSLSFDLRLQHYRKPWCLYNQKEKDQLLKTIIPQLKYFYGSEIYGGHYPGRCLFGWDQCWYHILERLKNDDWFASWFMRP</sequence>
<dbReference type="Pfam" id="PF01054">
    <property type="entry name" value="MMTV_SAg"/>
    <property type="match status" value="1"/>
</dbReference>
<dbReference type="EMBL" id="HQ698924">
    <property type="protein sequence ID" value="ADW24431.1"/>
    <property type="molecule type" value="Genomic_DNA"/>
</dbReference>
<gene>
    <name evidence="3" type="ORF">RHVP-L.R11</name>
    <name evidence="2" type="ORF">RHVP.R11</name>
</gene>
<dbReference type="InterPro" id="IPR001213">
    <property type="entry name" value="MMTV_SAg"/>
</dbReference>
<organism evidence="2 4">
    <name type="scientific">Cricetid gammaherpesvirus 2</name>
    <dbReference type="NCBI Taxonomy" id="1605972"/>
    <lineage>
        <taxon>Viruses</taxon>
        <taxon>Duplodnaviria</taxon>
        <taxon>Heunggongvirae</taxon>
        <taxon>Peploviricota</taxon>
        <taxon>Herviviricetes</taxon>
        <taxon>Herpesvirales</taxon>
        <taxon>Orthoherpesviridae</taxon>
        <taxon>Gammaherpesvirinae</taxon>
        <taxon>Rhadinovirus</taxon>
        <taxon>Rhadinovirus cricetidgamma2</taxon>
    </lineage>
</organism>
<reference evidence="4 5" key="1">
    <citation type="journal article" date="2011" name="J. Virol.">
        <title>Identification and sequencing of a novel rodent gammaherpesvirus that establishes acute and latent infection in laboratory mice.</title>
        <authorList>
            <person name="Loh J."/>
            <person name="Zhao G."/>
            <person name="Nelson C.A."/>
            <person name="Coder P."/>
            <person name="Droit L."/>
            <person name="Handley S.A."/>
            <person name="Johnson L.S."/>
            <person name="Vachharajani P."/>
            <person name="Guzman H."/>
            <person name="Tesh R.B."/>
            <person name="Wang D."/>
            <person name="Fremont D.H."/>
            <person name="Virgin H.W."/>
        </authorList>
    </citation>
    <scope>NUCLEOTIDE SEQUENCE [LARGE SCALE GENOMIC DNA]</scope>
</reference>
<dbReference type="Proteomes" id="UP000134313">
    <property type="component" value="Segment"/>
</dbReference>
<proteinExistence type="predicted"/>
<dbReference type="Proteomes" id="UP000164320">
    <property type="component" value="Genome"/>
</dbReference>
<evidence type="ECO:0000313" key="3">
    <source>
        <dbReference type="EMBL" id="ADW24431.1"/>
    </source>
</evidence>
<dbReference type="KEGG" id="vg:10192199"/>
<evidence type="ECO:0000256" key="1">
    <source>
        <dbReference type="SAM" id="MobiDB-lite"/>
    </source>
</evidence>
<protein>
    <submittedName>
        <fullName evidence="2">Uncharacterized protein</fullName>
    </submittedName>
</protein>
<feature type="region of interest" description="Disordered" evidence="1">
    <location>
        <begin position="1"/>
        <end position="22"/>
    </location>
</feature>
<dbReference type="RefSeq" id="YP_004207844.1">
    <property type="nucleotide sequence ID" value="NC_015049.1"/>
</dbReference>
<keyword evidence="4" id="KW-1185">Reference proteome</keyword>
<dbReference type="OrthoDB" id="41054at10239"/>
<dbReference type="EMBL" id="HQ221963">
    <property type="protein sequence ID" value="ADW24349.1"/>
    <property type="molecule type" value="Genomic_DNA"/>
</dbReference>
<evidence type="ECO:0000313" key="4">
    <source>
        <dbReference type="Proteomes" id="UP000134313"/>
    </source>
</evidence>
<name>E9M5J1_9GAMA</name>
<dbReference type="GeneID" id="10192199"/>